<dbReference type="OrthoDB" id="9810297at2"/>
<dbReference type="PANTHER" id="PTHR22807">
    <property type="entry name" value="NOP2 YEAST -RELATED NOL1/NOP2/FMU SUN DOMAIN-CONTAINING"/>
    <property type="match status" value="1"/>
</dbReference>
<keyword evidence="9 14" id="KW-0949">S-adenosyl-L-methionine</keyword>
<evidence type="ECO:0000256" key="8">
    <source>
        <dbReference type="ARBA" id="ARBA00022679"/>
    </source>
</evidence>
<dbReference type="InterPro" id="IPR001678">
    <property type="entry name" value="MeTrfase_RsmB-F_NOP2_dom"/>
</dbReference>
<reference evidence="16 17" key="1">
    <citation type="submission" date="2017-03" db="EMBL/GenBank/DDBJ databases">
        <authorList>
            <person name="Afonso C.L."/>
            <person name="Miller P.J."/>
            <person name="Scott M.A."/>
            <person name="Spackman E."/>
            <person name="Goraichik I."/>
            <person name="Dimitrov K.M."/>
            <person name="Suarez D.L."/>
            <person name="Swayne D.E."/>
        </authorList>
    </citation>
    <scope>NUCLEOTIDE SEQUENCE [LARGE SCALE GENOMIC DNA]</scope>
    <source>
        <strain evidence="16">Genome sequencing of Nitrospira japonica strain NJ11</strain>
    </source>
</reference>
<evidence type="ECO:0000259" key="15">
    <source>
        <dbReference type="PROSITE" id="PS51686"/>
    </source>
</evidence>
<dbReference type="PROSITE" id="PS01153">
    <property type="entry name" value="NOL1_NOP2_SUN"/>
    <property type="match status" value="1"/>
</dbReference>
<evidence type="ECO:0000256" key="7">
    <source>
        <dbReference type="ARBA" id="ARBA00022603"/>
    </source>
</evidence>
<dbReference type="Pfam" id="PF22458">
    <property type="entry name" value="RsmF-B_ferredox"/>
    <property type="match status" value="1"/>
</dbReference>
<dbReference type="InterPro" id="IPR018314">
    <property type="entry name" value="RsmB/NOL1/NOP2-like_CS"/>
</dbReference>
<gene>
    <name evidence="16" type="primary">rsmB</name>
    <name evidence="16" type="ORF">NSJP_1449</name>
</gene>
<dbReference type="RefSeq" id="WP_080886126.1">
    <property type="nucleotide sequence ID" value="NZ_LT828648.1"/>
</dbReference>
<accession>A0A1W1I3U4</accession>
<evidence type="ECO:0000256" key="9">
    <source>
        <dbReference type="ARBA" id="ARBA00022691"/>
    </source>
</evidence>
<dbReference type="InterPro" id="IPR035926">
    <property type="entry name" value="NusB-like_sf"/>
</dbReference>
<dbReference type="CDD" id="cd02440">
    <property type="entry name" value="AdoMet_MTases"/>
    <property type="match status" value="1"/>
</dbReference>
<keyword evidence="10 14" id="KW-0694">RNA-binding</keyword>
<evidence type="ECO:0000256" key="6">
    <source>
        <dbReference type="ARBA" id="ARBA00022552"/>
    </source>
</evidence>
<dbReference type="SUPFAM" id="SSF53335">
    <property type="entry name" value="S-adenosyl-L-methionine-dependent methyltransferases"/>
    <property type="match status" value="1"/>
</dbReference>
<sequence length="474" mass="52081">MGTETRPSVRKPSARSIALAVLVESVQSADPIDGLLERACAPISHDPRERALAVELVYGVLRHQGTIDWRLQPVLDKPMRKLPRLIQMLLRMAAHQLLSLDRIPHSAAVNESVQLAKINVPVLGRDWSGFVNAVLRALLRNPEPSWPSAKDDSIRSLSVRYSVPEWLTCRWVDRLGADEAEAACAHSVTVPPVTLRVNRLKATRDDFLERLRQSGISASPTRVSPVGITIEPRGPITSLPGFSEGCFYVEDEAAQLIPPLLGVNSGEAILDACAAPGGKATHIAELIGDRGTILAVDKKGARLDLVAANCTRLGLRSVVAITGDARYRDEWQRTATHSHDPSEVRKTLVDRVLVDAPCSGLGVLRRHPEAKWRKDGAALARHQKLQLEILDALSASLRPGGVLVYSTCSVEPEETHAVIERFLNAHADFRRESLAPWLPNEAQNLLTGHGDLTTENNRYGMDVFYASRLRKRDS</sequence>
<protein>
    <recommendedName>
        <fullName evidence="4">16S rRNA (cytosine(967)-C(5))-methyltransferase</fullName>
        <ecNumber evidence="4">2.1.1.176</ecNumber>
    </recommendedName>
    <alternativeName>
        <fullName evidence="11">16S rRNA m5C967 methyltransferase</fullName>
    </alternativeName>
    <alternativeName>
        <fullName evidence="12">rRNA (cytosine-C(5)-)-methyltransferase RsmB</fullName>
    </alternativeName>
</protein>
<dbReference type="Gene3D" id="3.30.70.1170">
    <property type="entry name" value="Sun protein, domain 3"/>
    <property type="match status" value="1"/>
</dbReference>
<evidence type="ECO:0000256" key="12">
    <source>
        <dbReference type="ARBA" id="ARBA00031088"/>
    </source>
</evidence>
<dbReference type="SUPFAM" id="SSF48013">
    <property type="entry name" value="NusB-like"/>
    <property type="match status" value="1"/>
</dbReference>
<proteinExistence type="inferred from homology"/>
<keyword evidence="8 14" id="KW-0808">Transferase</keyword>
<comment type="catalytic activity">
    <reaction evidence="13">
        <text>cytidine(967) in 16S rRNA + S-adenosyl-L-methionine = 5-methylcytidine(967) in 16S rRNA + S-adenosyl-L-homocysteine + H(+)</text>
        <dbReference type="Rhea" id="RHEA:42748"/>
        <dbReference type="Rhea" id="RHEA-COMP:10219"/>
        <dbReference type="Rhea" id="RHEA-COMP:10220"/>
        <dbReference type="ChEBI" id="CHEBI:15378"/>
        <dbReference type="ChEBI" id="CHEBI:57856"/>
        <dbReference type="ChEBI" id="CHEBI:59789"/>
        <dbReference type="ChEBI" id="CHEBI:74483"/>
        <dbReference type="ChEBI" id="CHEBI:82748"/>
        <dbReference type="EC" id="2.1.1.176"/>
    </reaction>
</comment>
<dbReference type="KEGG" id="nja:NSJP_1449"/>
<feature type="active site" description="Nucleophile" evidence="14">
    <location>
        <position position="408"/>
    </location>
</feature>
<dbReference type="GO" id="GO:0005737">
    <property type="term" value="C:cytoplasm"/>
    <property type="evidence" value="ECO:0007669"/>
    <property type="project" value="UniProtKB-SubCell"/>
</dbReference>
<evidence type="ECO:0000313" key="17">
    <source>
        <dbReference type="Proteomes" id="UP000192042"/>
    </source>
</evidence>
<evidence type="ECO:0000256" key="4">
    <source>
        <dbReference type="ARBA" id="ARBA00012140"/>
    </source>
</evidence>
<dbReference type="NCBIfam" id="TIGR00563">
    <property type="entry name" value="rsmB"/>
    <property type="match status" value="1"/>
</dbReference>
<dbReference type="Gene3D" id="3.40.50.150">
    <property type="entry name" value="Vaccinia Virus protein VP39"/>
    <property type="match status" value="1"/>
</dbReference>
<feature type="binding site" evidence="14">
    <location>
        <begin position="273"/>
        <end position="279"/>
    </location>
    <ligand>
        <name>S-adenosyl-L-methionine</name>
        <dbReference type="ChEBI" id="CHEBI:59789"/>
    </ligand>
</feature>
<dbReference type="Pfam" id="PF01189">
    <property type="entry name" value="Methyltr_RsmB-F"/>
    <property type="match status" value="1"/>
</dbReference>
<feature type="domain" description="SAM-dependent MTase RsmB/NOP-type" evidence="15">
    <location>
        <begin position="183"/>
        <end position="472"/>
    </location>
</feature>
<dbReference type="GO" id="GO:0008649">
    <property type="term" value="F:rRNA methyltransferase activity"/>
    <property type="evidence" value="ECO:0007669"/>
    <property type="project" value="InterPro"/>
</dbReference>
<dbReference type="Pfam" id="PF01029">
    <property type="entry name" value="NusB"/>
    <property type="match status" value="1"/>
</dbReference>
<dbReference type="InterPro" id="IPR006027">
    <property type="entry name" value="NusB_RsmB_TIM44"/>
</dbReference>
<dbReference type="GO" id="GO:0003723">
    <property type="term" value="F:RNA binding"/>
    <property type="evidence" value="ECO:0007669"/>
    <property type="project" value="UniProtKB-UniRule"/>
</dbReference>
<comment type="function">
    <text evidence="1">Specifically methylates the cytosine at position 967 (m5C967) of 16S rRNA.</text>
</comment>
<evidence type="ECO:0000256" key="11">
    <source>
        <dbReference type="ARBA" id="ARBA00030399"/>
    </source>
</evidence>
<evidence type="ECO:0000313" key="16">
    <source>
        <dbReference type="EMBL" id="SLM47621.1"/>
    </source>
</evidence>
<evidence type="ECO:0000256" key="2">
    <source>
        <dbReference type="ARBA" id="ARBA00004496"/>
    </source>
</evidence>
<evidence type="ECO:0000256" key="14">
    <source>
        <dbReference type="PROSITE-ProRule" id="PRU01023"/>
    </source>
</evidence>
<evidence type="ECO:0000256" key="3">
    <source>
        <dbReference type="ARBA" id="ARBA00007494"/>
    </source>
</evidence>
<dbReference type="PANTHER" id="PTHR22807:SF61">
    <property type="entry name" value="NOL1_NOP2_SUN FAMILY PROTEIN _ ANTITERMINATION NUSB DOMAIN-CONTAINING PROTEIN"/>
    <property type="match status" value="1"/>
</dbReference>
<dbReference type="NCBIfam" id="NF011494">
    <property type="entry name" value="PRK14902.1"/>
    <property type="match status" value="1"/>
</dbReference>
<dbReference type="Gene3D" id="1.10.940.10">
    <property type="entry name" value="NusB-like"/>
    <property type="match status" value="1"/>
</dbReference>
<dbReference type="EMBL" id="LT828648">
    <property type="protein sequence ID" value="SLM47621.1"/>
    <property type="molecule type" value="Genomic_DNA"/>
</dbReference>
<dbReference type="InterPro" id="IPR004573">
    <property type="entry name" value="rRNA_ssu_MeTfrase_B"/>
</dbReference>
<feature type="binding site" evidence="14">
    <location>
        <position position="297"/>
    </location>
    <ligand>
        <name>S-adenosyl-L-methionine</name>
        <dbReference type="ChEBI" id="CHEBI:59789"/>
    </ligand>
</feature>
<dbReference type="STRING" id="1325564.NSJP_1449"/>
<dbReference type="InterPro" id="IPR054728">
    <property type="entry name" value="RsmB-like_ferredoxin"/>
</dbReference>
<name>A0A1W1I3U4_9BACT</name>
<dbReference type="PROSITE" id="PS51686">
    <property type="entry name" value="SAM_MT_RSMB_NOP"/>
    <property type="match status" value="1"/>
</dbReference>
<dbReference type="EC" id="2.1.1.176" evidence="4"/>
<evidence type="ECO:0000256" key="13">
    <source>
        <dbReference type="ARBA" id="ARBA00047283"/>
    </source>
</evidence>
<keyword evidence="17" id="KW-1185">Reference proteome</keyword>
<dbReference type="Proteomes" id="UP000192042">
    <property type="component" value="Chromosome I"/>
</dbReference>
<keyword evidence="6" id="KW-0698">rRNA processing</keyword>
<organism evidence="16 17">
    <name type="scientific">Nitrospira japonica</name>
    <dbReference type="NCBI Taxonomy" id="1325564"/>
    <lineage>
        <taxon>Bacteria</taxon>
        <taxon>Pseudomonadati</taxon>
        <taxon>Nitrospirota</taxon>
        <taxon>Nitrospiria</taxon>
        <taxon>Nitrospirales</taxon>
        <taxon>Nitrospiraceae</taxon>
        <taxon>Nitrospira</taxon>
    </lineage>
</organism>
<dbReference type="GO" id="GO:0006355">
    <property type="term" value="P:regulation of DNA-templated transcription"/>
    <property type="evidence" value="ECO:0007669"/>
    <property type="project" value="InterPro"/>
</dbReference>
<dbReference type="InterPro" id="IPR049560">
    <property type="entry name" value="MeTrfase_RsmB-F_NOP2_cat"/>
</dbReference>
<evidence type="ECO:0000256" key="5">
    <source>
        <dbReference type="ARBA" id="ARBA00022490"/>
    </source>
</evidence>
<comment type="similarity">
    <text evidence="3 14">Belongs to the class I-like SAM-binding methyltransferase superfamily. RsmB/NOP family.</text>
</comment>
<comment type="subcellular location">
    <subcellularLocation>
        <location evidence="2">Cytoplasm</location>
    </subcellularLocation>
</comment>
<dbReference type="PRINTS" id="PR02008">
    <property type="entry name" value="RCMTFAMILY"/>
</dbReference>
<dbReference type="InterPro" id="IPR029063">
    <property type="entry name" value="SAM-dependent_MTases_sf"/>
</dbReference>
<keyword evidence="7 14" id="KW-0489">Methyltransferase</keyword>
<evidence type="ECO:0000256" key="10">
    <source>
        <dbReference type="ARBA" id="ARBA00022884"/>
    </source>
</evidence>
<evidence type="ECO:0000256" key="1">
    <source>
        <dbReference type="ARBA" id="ARBA00002724"/>
    </source>
</evidence>
<keyword evidence="5" id="KW-0963">Cytoplasm</keyword>
<feature type="binding site" evidence="14">
    <location>
        <position position="324"/>
    </location>
    <ligand>
        <name>S-adenosyl-L-methionine</name>
        <dbReference type="ChEBI" id="CHEBI:59789"/>
    </ligand>
</feature>
<dbReference type="InterPro" id="IPR023267">
    <property type="entry name" value="RCMT"/>
</dbReference>
<feature type="binding site" evidence="14">
    <location>
        <position position="355"/>
    </location>
    <ligand>
        <name>S-adenosyl-L-methionine</name>
        <dbReference type="ChEBI" id="CHEBI:59789"/>
    </ligand>
</feature>
<dbReference type="AlphaFoldDB" id="A0A1W1I3U4"/>